<sequence length="160" mass="17826">MPITKISHNSWNEILSVQNSVYKEVPPEQLNVLKCKWETSPESCFVYNIDGTVCAYLLAHGWDRQSPPKLHTLLPDDTAGSSLFLHDLAVSPEVNGQGIGSKMVQHLITKAKSMGFTRIRLVSVQDSHSFWHKLGFTKVISIEISPTYGDDAQMMELGLA</sequence>
<proteinExistence type="predicted"/>
<accession>A0A3N9TEC6</accession>
<dbReference type="OrthoDB" id="359414at2"/>
<evidence type="ECO:0000313" key="4">
    <source>
        <dbReference type="EMBL" id="RQW62214.1"/>
    </source>
</evidence>
<keyword evidence="1 4" id="KW-0808">Transferase</keyword>
<dbReference type="EMBL" id="RJVQ01000007">
    <property type="protein sequence ID" value="RQW62214.1"/>
    <property type="molecule type" value="Genomic_DNA"/>
</dbReference>
<dbReference type="AlphaFoldDB" id="A0A3N9TEC6"/>
<evidence type="ECO:0000256" key="1">
    <source>
        <dbReference type="ARBA" id="ARBA00022679"/>
    </source>
</evidence>
<dbReference type="InterPro" id="IPR016181">
    <property type="entry name" value="Acyl_CoA_acyltransferase"/>
</dbReference>
<dbReference type="CDD" id="cd04301">
    <property type="entry name" value="NAT_SF"/>
    <property type="match status" value="1"/>
</dbReference>
<feature type="domain" description="N-acetyltransferase" evidence="3">
    <location>
        <begin position="1"/>
        <end position="160"/>
    </location>
</feature>
<dbReference type="PANTHER" id="PTHR43877">
    <property type="entry name" value="AMINOALKYLPHOSPHONATE N-ACETYLTRANSFERASE-RELATED-RELATED"/>
    <property type="match status" value="1"/>
</dbReference>
<dbReference type="RefSeq" id="WP_124938207.1">
    <property type="nucleotide sequence ID" value="NZ_RJVQ01000007.1"/>
</dbReference>
<reference evidence="4 5" key="1">
    <citation type="submission" date="2018-11" db="EMBL/GenBank/DDBJ databases">
        <title>Vibrio LJC006 sp. nov., isolated from seawater during the bloom of the enteromorpha.</title>
        <authorList>
            <person name="Liang J."/>
        </authorList>
    </citation>
    <scope>NUCLEOTIDE SEQUENCE [LARGE SCALE GENOMIC DNA]</scope>
    <source>
        <strain evidence="4 5">LJC006</strain>
    </source>
</reference>
<evidence type="ECO:0000256" key="2">
    <source>
        <dbReference type="ARBA" id="ARBA00023315"/>
    </source>
</evidence>
<evidence type="ECO:0000313" key="5">
    <source>
        <dbReference type="Proteomes" id="UP000281112"/>
    </source>
</evidence>
<dbReference type="SUPFAM" id="SSF55729">
    <property type="entry name" value="Acyl-CoA N-acyltransferases (Nat)"/>
    <property type="match status" value="1"/>
</dbReference>
<dbReference type="Proteomes" id="UP000281112">
    <property type="component" value="Unassembled WGS sequence"/>
</dbReference>
<protein>
    <submittedName>
        <fullName evidence="4">GNAT family N-acetyltransferase</fullName>
    </submittedName>
</protein>
<dbReference type="InterPro" id="IPR050832">
    <property type="entry name" value="Bact_Acetyltransf"/>
</dbReference>
<dbReference type="InterPro" id="IPR000182">
    <property type="entry name" value="GNAT_dom"/>
</dbReference>
<dbReference type="Pfam" id="PF00583">
    <property type="entry name" value="Acetyltransf_1"/>
    <property type="match status" value="1"/>
</dbReference>
<dbReference type="Gene3D" id="3.40.630.30">
    <property type="match status" value="1"/>
</dbReference>
<keyword evidence="2" id="KW-0012">Acyltransferase</keyword>
<comment type="caution">
    <text evidence="4">The sequence shown here is derived from an EMBL/GenBank/DDBJ whole genome shotgun (WGS) entry which is preliminary data.</text>
</comment>
<evidence type="ECO:0000259" key="3">
    <source>
        <dbReference type="PROSITE" id="PS51186"/>
    </source>
</evidence>
<keyword evidence="5" id="KW-1185">Reference proteome</keyword>
<dbReference type="GO" id="GO:0016747">
    <property type="term" value="F:acyltransferase activity, transferring groups other than amino-acyl groups"/>
    <property type="evidence" value="ECO:0007669"/>
    <property type="project" value="InterPro"/>
</dbReference>
<name>A0A3N9TEC6_9VIBR</name>
<organism evidence="4 5">
    <name type="scientific">Vibrio viridaestus</name>
    <dbReference type="NCBI Taxonomy" id="2487322"/>
    <lineage>
        <taxon>Bacteria</taxon>
        <taxon>Pseudomonadati</taxon>
        <taxon>Pseudomonadota</taxon>
        <taxon>Gammaproteobacteria</taxon>
        <taxon>Vibrionales</taxon>
        <taxon>Vibrionaceae</taxon>
        <taxon>Vibrio</taxon>
    </lineage>
</organism>
<gene>
    <name evidence="4" type="ORF">EES38_15980</name>
</gene>
<dbReference type="PROSITE" id="PS51186">
    <property type="entry name" value="GNAT"/>
    <property type="match status" value="1"/>
</dbReference>